<dbReference type="Proteomes" id="UP001556170">
    <property type="component" value="Unassembled WGS sequence"/>
</dbReference>
<feature type="chain" id="PRO_5046554461" evidence="1">
    <location>
        <begin position="25"/>
        <end position="61"/>
    </location>
</feature>
<gene>
    <name evidence="2" type="ORF">ABQJ56_14095</name>
</gene>
<dbReference type="EMBL" id="JBFOHL010000013">
    <property type="protein sequence ID" value="MEW9625355.1"/>
    <property type="molecule type" value="Genomic_DNA"/>
</dbReference>
<dbReference type="RefSeq" id="WP_367845648.1">
    <property type="nucleotide sequence ID" value="NZ_JBFOHL010000013.1"/>
</dbReference>
<sequence>MRRPPRRGSLLALLLACWPLHALATTADAAVHLLPGARHQQASWAKMLPLFLRRDDGDGSR</sequence>
<feature type="signal peptide" evidence="1">
    <location>
        <begin position="1"/>
        <end position="24"/>
    </location>
</feature>
<protein>
    <submittedName>
        <fullName evidence="2">Uncharacterized protein</fullName>
    </submittedName>
</protein>
<evidence type="ECO:0000256" key="1">
    <source>
        <dbReference type="SAM" id="SignalP"/>
    </source>
</evidence>
<comment type="caution">
    <text evidence="2">The sequence shown here is derived from an EMBL/GenBank/DDBJ whole genome shotgun (WGS) entry which is preliminary data.</text>
</comment>
<keyword evidence="3" id="KW-1185">Reference proteome</keyword>
<evidence type="ECO:0000313" key="2">
    <source>
        <dbReference type="EMBL" id="MEW9625355.1"/>
    </source>
</evidence>
<accession>A0ABV3QRV5</accession>
<keyword evidence="1" id="KW-0732">Signal</keyword>
<reference evidence="2 3" key="1">
    <citation type="submission" date="2024-06" db="EMBL/GenBank/DDBJ databases">
        <authorList>
            <person name="Woo H."/>
        </authorList>
    </citation>
    <scope>NUCLEOTIDE SEQUENCE [LARGE SCALE GENOMIC DNA]</scope>
    <source>
        <strain evidence="2 3">S2-g</strain>
    </source>
</reference>
<organism evidence="2 3">
    <name type="scientific">Rhodanobacter geophilus</name>
    <dbReference type="NCBI Taxonomy" id="3162488"/>
    <lineage>
        <taxon>Bacteria</taxon>
        <taxon>Pseudomonadati</taxon>
        <taxon>Pseudomonadota</taxon>
        <taxon>Gammaproteobacteria</taxon>
        <taxon>Lysobacterales</taxon>
        <taxon>Rhodanobacteraceae</taxon>
        <taxon>Rhodanobacter</taxon>
    </lineage>
</organism>
<evidence type="ECO:0000313" key="3">
    <source>
        <dbReference type="Proteomes" id="UP001556170"/>
    </source>
</evidence>
<name>A0ABV3QRV5_9GAMM</name>
<proteinExistence type="predicted"/>